<evidence type="ECO:0000256" key="1">
    <source>
        <dbReference type="ARBA" id="ARBA00012513"/>
    </source>
</evidence>
<organism evidence="10 11">
    <name type="scientific">Demequina lutea</name>
    <dbReference type="NCBI Taxonomy" id="431489"/>
    <lineage>
        <taxon>Bacteria</taxon>
        <taxon>Bacillati</taxon>
        <taxon>Actinomycetota</taxon>
        <taxon>Actinomycetes</taxon>
        <taxon>Micrococcales</taxon>
        <taxon>Demequinaceae</taxon>
        <taxon>Demequina</taxon>
    </lineage>
</organism>
<evidence type="ECO:0000313" key="10">
    <source>
        <dbReference type="EMBL" id="NYI40550.1"/>
    </source>
</evidence>
<dbReference type="PROSITE" id="PS00107">
    <property type="entry name" value="PROTEIN_KINASE_ATP"/>
    <property type="match status" value="1"/>
</dbReference>
<evidence type="ECO:0000256" key="8">
    <source>
        <dbReference type="SAM" id="Phobius"/>
    </source>
</evidence>
<feature type="domain" description="Protein kinase" evidence="9">
    <location>
        <begin position="15"/>
        <end position="264"/>
    </location>
</feature>
<dbReference type="Gene3D" id="1.10.510.10">
    <property type="entry name" value="Transferase(Phosphotransferase) domain 1"/>
    <property type="match status" value="1"/>
</dbReference>
<keyword evidence="2" id="KW-0723">Serine/threonine-protein kinase</keyword>
<accession>A0A7Y9Z962</accession>
<dbReference type="Proteomes" id="UP000547973">
    <property type="component" value="Unassembled WGS sequence"/>
</dbReference>
<reference evidence="10 11" key="1">
    <citation type="submission" date="2020-07" db="EMBL/GenBank/DDBJ databases">
        <title>Sequencing the genomes of 1000 actinobacteria strains.</title>
        <authorList>
            <person name="Klenk H.-P."/>
        </authorList>
    </citation>
    <scope>NUCLEOTIDE SEQUENCE [LARGE SCALE GENOMIC DNA]</scope>
    <source>
        <strain evidence="10 11">DSM 19970</strain>
    </source>
</reference>
<dbReference type="GO" id="GO:0004674">
    <property type="term" value="F:protein serine/threonine kinase activity"/>
    <property type="evidence" value="ECO:0007669"/>
    <property type="project" value="UniProtKB-KW"/>
</dbReference>
<keyword evidence="8" id="KW-1133">Transmembrane helix</keyword>
<dbReference type="InterPro" id="IPR011009">
    <property type="entry name" value="Kinase-like_dom_sf"/>
</dbReference>
<feature type="binding site" evidence="7">
    <location>
        <position position="43"/>
    </location>
    <ligand>
        <name>ATP</name>
        <dbReference type="ChEBI" id="CHEBI:30616"/>
    </ligand>
</feature>
<comment type="caution">
    <text evidence="10">The sequence shown here is derived from an EMBL/GenBank/DDBJ whole genome shotgun (WGS) entry which is preliminary data.</text>
</comment>
<keyword evidence="8" id="KW-0472">Membrane</keyword>
<dbReference type="PANTHER" id="PTHR43289">
    <property type="entry name" value="MITOGEN-ACTIVATED PROTEIN KINASE KINASE KINASE 20-RELATED"/>
    <property type="match status" value="1"/>
</dbReference>
<dbReference type="Pfam" id="PF00069">
    <property type="entry name" value="Pkinase"/>
    <property type="match status" value="1"/>
</dbReference>
<keyword evidence="3" id="KW-0808">Transferase</keyword>
<dbReference type="GO" id="GO:0005524">
    <property type="term" value="F:ATP binding"/>
    <property type="evidence" value="ECO:0007669"/>
    <property type="project" value="UniProtKB-UniRule"/>
</dbReference>
<dbReference type="SUPFAM" id="SSF56112">
    <property type="entry name" value="Protein kinase-like (PK-like)"/>
    <property type="match status" value="1"/>
</dbReference>
<evidence type="ECO:0000256" key="4">
    <source>
        <dbReference type="ARBA" id="ARBA00022741"/>
    </source>
</evidence>
<keyword evidence="4 7" id="KW-0547">Nucleotide-binding</keyword>
<dbReference type="RefSeq" id="WP_062074665.1">
    <property type="nucleotide sequence ID" value="NZ_BBRC01000003.1"/>
</dbReference>
<dbReference type="CDD" id="cd14014">
    <property type="entry name" value="STKc_PknB_like"/>
    <property type="match status" value="1"/>
</dbReference>
<dbReference type="InterPro" id="IPR008266">
    <property type="entry name" value="Tyr_kinase_AS"/>
</dbReference>
<feature type="transmembrane region" description="Helical" evidence="8">
    <location>
        <begin position="342"/>
        <end position="375"/>
    </location>
</feature>
<name>A0A7Y9Z962_9MICO</name>
<evidence type="ECO:0000256" key="3">
    <source>
        <dbReference type="ARBA" id="ARBA00022679"/>
    </source>
</evidence>
<gene>
    <name evidence="10" type="ORF">BKA03_000669</name>
</gene>
<evidence type="ECO:0000256" key="2">
    <source>
        <dbReference type="ARBA" id="ARBA00022527"/>
    </source>
</evidence>
<evidence type="ECO:0000259" key="9">
    <source>
        <dbReference type="PROSITE" id="PS50011"/>
    </source>
</evidence>
<dbReference type="InterPro" id="IPR000719">
    <property type="entry name" value="Prot_kinase_dom"/>
</dbReference>
<feature type="transmembrane region" description="Helical" evidence="8">
    <location>
        <begin position="453"/>
        <end position="474"/>
    </location>
</feature>
<keyword evidence="11" id="KW-1185">Reference proteome</keyword>
<dbReference type="EMBL" id="JACBZO010000001">
    <property type="protein sequence ID" value="NYI40550.1"/>
    <property type="molecule type" value="Genomic_DNA"/>
</dbReference>
<dbReference type="OrthoDB" id="9762169at2"/>
<dbReference type="AlphaFoldDB" id="A0A7Y9Z962"/>
<keyword evidence="6 7" id="KW-0067">ATP-binding</keyword>
<keyword evidence="5 10" id="KW-0418">Kinase</keyword>
<evidence type="ECO:0000313" key="11">
    <source>
        <dbReference type="Proteomes" id="UP000547973"/>
    </source>
</evidence>
<feature type="transmembrane region" description="Helical" evidence="8">
    <location>
        <begin position="494"/>
        <end position="516"/>
    </location>
</feature>
<protein>
    <recommendedName>
        <fullName evidence="1">non-specific serine/threonine protein kinase</fullName>
        <ecNumber evidence="1">2.7.11.1</ecNumber>
    </recommendedName>
</protein>
<proteinExistence type="predicted"/>
<evidence type="ECO:0000256" key="6">
    <source>
        <dbReference type="ARBA" id="ARBA00022840"/>
    </source>
</evidence>
<dbReference type="PROSITE" id="PS00109">
    <property type="entry name" value="PROTEIN_KINASE_TYR"/>
    <property type="match status" value="1"/>
</dbReference>
<keyword evidence="8" id="KW-0812">Transmembrane</keyword>
<evidence type="ECO:0000256" key="5">
    <source>
        <dbReference type="ARBA" id="ARBA00022777"/>
    </source>
</evidence>
<dbReference type="InterPro" id="IPR017441">
    <property type="entry name" value="Protein_kinase_ATP_BS"/>
</dbReference>
<feature type="transmembrane region" description="Helical" evidence="8">
    <location>
        <begin position="417"/>
        <end position="441"/>
    </location>
</feature>
<evidence type="ECO:0000256" key="7">
    <source>
        <dbReference type="PROSITE-ProRule" id="PRU10141"/>
    </source>
</evidence>
<sequence>MAGRALHRGDEVGGYIVERPLGSGGSGQVYLVRNAEGAAVALKRVDAQHDEVAAERLRREVRALMAVRHPAVPRVLDAELEDDDTFVVFEFIEGECLADEVAARGPLEGEDLAYCAERIAGALEAAHAAGLVHRDVTPSNVMMSPAGAVLIDFGLSHRADDSRLTREGLVSGTAGYVAPEVIDGAEPGADADRWAWAATMAFAMTGKAPYGTGNSAIRKTLQGKWSVPDLPGAEVLAAALDRKVEERPGMRDIVAAMRGATAILPVEALAATAVMETSSDGTEVLAVNDPELNDGEFSDGDDFEDGWRTVDFDGHVLNDMVLPGRETLEGDLELAMRRPVLVAAWATAVAASAAVAPFAGAAVVIIAALVARTVFRRGEALRIARARRGERRRDSVLHTLGVPWHLIRAAAELLPSLIVAALIGTAVGALGWYLVSIGAVATSTPDGQGWGHAIAIAVGLLAFEGALWWGLWSWTTREGSYRVAESLAPTNGVSGAWIVVALIIFGSASLAVYVGADPWWWPLPAMPQSGG</sequence>
<dbReference type="EC" id="2.7.11.1" evidence="1"/>
<dbReference type="PROSITE" id="PS50011">
    <property type="entry name" value="PROTEIN_KINASE_DOM"/>
    <property type="match status" value="1"/>
</dbReference>
<dbReference type="PANTHER" id="PTHR43289:SF6">
    <property type="entry name" value="SERINE_THREONINE-PROTEIN KINASE NEKL-3"/>
    <property type="match status" value="1"/>
</dbReference>